<comment type="caution">
    <text evidence="3">The sequence shown here is derived from an EMBL/GenBank/DDBJ whole genome shotgun (WGS) entry which is preliminary data.</text>
</comment>
<accession>A0A915YND1</accession>
<feature type="domain" description="HAT C-terminal dimerisation" evidence="2">
    <location>
        <begin position="242"/>
        <end position="307"/>
    </location>
</feature>
<gene>
    <name evidence="3" type="ORF">CHRIB12_LOCUS532</name>
</gene>
<dbReference type="EMBL" id="CAGKOT010000001">
    <property type="protein sequence ID" value="CAB5296858.1"/>
    <property type="molecule type" value="Genomic_DNA"/>
</dbReference>
<dbReference type="VEuPathDB" id="FungiDB:RhiirFUN_006738"/>
<feature type="compositionally biased region" description="Acidic residues" evidence="1">
    <location>
        <begin position="349"/>
        <end position="369"/>
    </location>
</feature>
<dbReference type="InterPro" id="IPR008906">
    <property type="entry name" value="HATC_C_dom"/>
</dbReference>
<dbReference type="Proteomes" id="UP000684084">
    <property type="component" value="Unassembled WGS sequence"/>
</dbReference>
<evidence type="ECO:0000259" key="2">
    <source>
        <dbReference type="Pfam" id="PF05699"/>
    </source>
</evidence>
<evidence type="ECO:0000313" key="3">
    <source>
        <dbReference type="EMBL" id="CAB5296858.1"/>
    </source>
</evidence>
<dbReference type="GO" id="GO:0046983">
    <property type="term" value="F:protein dimerization activity"/>
    <property type="evidence" value="ECO:0007669"/>
    <property type="project" value="InterPro"/>
</dbReference>
<evidence type="ECO:0000256" key="1">
    <source>
        <dbReference type="SAM" id="MobiDB-lite"/>
    </source>
</evidence>
<dbReference type="OrthoDB" id="2418747at2759"/>
<dbReference type="AlphaFoldDB" id="A0A915YND1"/>
<proteinExistence type="predicted"/>
<name>A0A915YND1_9GLOM</name>
<organism evidence="3 4">
    <name type="scientific">Rhizophagus irregularis</name>
    <dbReference type="NCBI Taxonomy" id="588596"/>
    <lineage>
        <taxon>Eukaryota</taxon>
        <taxon>Fungi</taxon>
        <taxon>Fungi incertae sedis</taxon>
        <taxon>Mucoromycota</taxon>
        <taxon>Glomeromycotina</taxon>
        <taxon>Glomeromycetes</taxon>
        <taxon>Glomerales</taxon>
        <taxon>Glomeraceae</taxon>
        <taxon>Rhizophagus</taxon>
    </lineage>
</organism>
<feature type="region of interest" description="Disordered" evidence="1">
    <location>
        <begin position="344"/>
        <end position="375"/>
    </location>
</feature>
<protein>
    <recommendedName>
        <fullName evidence="2">HAT C-terminal dimerisation domain-containing protein</fullName>
    </recommendedName>
</protein>
<evidence type="ECO:0000313" key="4">
    <source>
        <dbReference type="Proteomes" id="UP000684084"/>
    </source>
</evidence>
<dbReference type="VEuPathDB" id="FungiDB:RhiirFUN_003239"/>
<sequence length="430" mass="49596">MSDIASETHVQRNKIAAKPGRKPKEVWKFFTPIGQKKDGHQSCKCNYCPWSQTRGEPSSMEAHLALSCHKAPIDIKEKFLLMIKSRGENQIINLEEEKSILPIKRKRSYQQSITKYGPVKSVVKSLEFKTTSLSDCFVELIKLSQKIKLLPPVSDYDFKHKCIELFNKRWQEFDINLYLLAYLLHPNYRGKGLLPTVFRNIYLLAMKIWVNMGGGETSSAKLISQIRSFYLRDIEFDYPFSNNEDVITWWRMCNPVPDEENHIQKLALKILSITPHNAGCERVFSILGWFTNKRRTKLKVEKLEAMAKLHTHYIMNAQKELKYAYTGLSEDSFQSSVREALSNAKASDDLNEDSDDDFFDSDDDNDENNDNSNSLDTRSMEIERWINIDDSELNKLLNVNVSVVIEPHPITINHGSNTFDIEATLDSVLN</sequence>
<reference evidence="3" key="1">
    <citation type="submission" date="2020-05" db="EMBL/GenBank/DDBJ databases">
        <authorList>
            <person name="Rincon C."/>
            <person name="Sanders R I."/>
            <person name="Robbins C."/>
            <person name="Chaturvedi A."/>
        </authorList>
    </citation>
    <scope>NUCLEOTIDE SEQUENCE</scope>
    <source>
        <strain evidence="3">CHB12</strain>
    </source>
</reference>
<dbReference type="Pfam" id="PF05699">
    <property type="entry name" value="Dimer_Tnp_hAT"/>
    <property type="match status" value="1"/>
</dbReference>